<dbReference type="EMBL" id="FMYG01000001">
    <property type="protein sequence ID" value="SDB82331.1"/>
    <property type="molecule type" value="Genomic_DNA"/>
</dbReference>
<comment type="subcellular location">
    <subcellularLocation>
        <location evidence="1 7">Cell membrane</location>
        <topology evidence="1 7">Multi-pass membrane protein</topology>
    </subcellularLocation>
</comment>
<evidence type="ECO:0000256" key="5">
    <source>
        <dbReference type="ARBA" id="ARBA00022989"/>
    </source>
</evidence>
<dbReference type="InterPro" id="IPR000515">
    <property type="entry name" value="MetI-like"/>
</dbReference>
<evidence type="ECO:0000256" key="8">
    <source>
        <dbReference type="SAM" id="MobiDB-lite"/>
    </source>
</evidence>
<feature type="domain" description="ABC transmembrane type-1" evidence="9">
    <location>
        <begin position="106"/>
        <end position="308"/>
    </location>
</feature>
<keyword evidence="3" id="KW-1003">Cell membrane</keyword>
<keyword evidence="6 7" id="KW-0472">Membrane</keyword>
<accession>A0A1G6GK04</accession>
<dbReference type="AlphaFoldDB" id="A0A1G6GK04"/>
<evidence type="ECO:0000259" key="9">
    <source>
        <dbReference type="PROSITE" id="PS50928"/>
    </source>
</evidence>
<proteinExistence type="inferred from homology"/>
<dbReference type="Proteomes" id="UP000183203">
    <property type="component" value="Unassembled WGS sequence"/>
</dbReference>
<feature type="transmembrane region" description="Helical" evidence="7">
    <location>
        <begin position="234"/>
        <end position="255"/>
    </location>
</feature>
<reference evidence="10 11" key="1">
    <citation type="submission" date="2016-09" db="EMBL/GenBank/DDBJ databases">
        <authorList>
            <person name="Capua I."/>
            <person name="De Benedictis P."/>
            <person name="Joannis T."/>
            <person name="Lombin L.H."/>
            <person name="Cattoli G."/>
        </authorList>
    </citation>
    <scope>NUCLEOTIDE SEQUENCE [LARGE SCALE GENOMIC DNA]</scope>
    <source>
        <strain evidence="10 11">NIO-1002</strain>
    </source>
</reference>
<dbReference type="GO" id="GO:0005886">
    <property type="term" value="C:plasma membrane"/>
    <property type="evidence" value="ECO:0007669"/>
    <property type="project" value="UniProtKB-SubCell"/>
</dbReference>
<feature type="transmembrane region" description="Helical" evidence="7">
    <location>
        <begin position="192"/>
        <end position="213"/>
    </location>
</feature>
<keyword evidence="2 7" id="KW-0813">Transport</keyword>
<feature type="transmembrane region" description="Helical" evidence="7">
    <location>
        <begin position="41"/>
        <end position="63"/>
    </location>
</feature>
<evidence type="ECO:0000256" key="6">
    <source>
        <dbReference type="ARBA" id="ARBA00023136"/>
    </source>
</evidence>
<evidence type="ECO:0000313" key="11">
    <source>
        <dbReference type="Proteomes" id="UP000183203"/>
    </source>
</evidence>
<gene>
    <name evidence="10" type="ORF">SAMN05216418_0352</name>
</gene>
<protein>
    <submittedName>
        <fullName evidence="10">Multiple sugar transport system permease protein</fullName>
    </submittedName>
</protein>
<dbReference type="PANTHER" id="PTHR43744:SF8">
    <property type="entry name" value="SN-GLYCEROL-3-PHOSPHATE TRANSPORT SYSTEM PERMEASE PROTEIN UGPE"/>
    <property type="match status" value="1"/>
</dbReference>
<feature type="compositionally biased region" description="Low complexity" evidence="8">
    <location>
        <begin position="7"/>
        <end position="28"/>
    </location>
</feature>
<keyword evidence="4 7" id="KW-0812">Transmembrane</keyword>
<evidence type="ECO:0000313" key="10">
    <source>
        <dbReference type="EMBL" id="SDB82331.1"/>
    </source>
</evidence>
<dbReference type="PROSITE" id="PS50928">
    <property type="entry name" value="ABC_TM1"/>
    <property type="match status" value="1"/>
</dbReference>
<dbReference type="OrthoDB" id="2063054at2"/>
<feature type="transmembrane region" description="Helical" evidence="7">
    <location>
        <begin position="141"/>
        <end position="165"/>
    </location>
</feature>
<dbReference type="CDD" id="cd06261">
    <property type="entry name" value="TM_PBP2"/>
    <property type="match status" value="1"/>
</dbReference>
<organism evidence="10 11">
    <name type="scientific">Microbacterium enclense</name>
    <dbReference type="NCBI Taxonomy" id="993073"/>
    <lineage>
        <taxon>Bacteria</taxon>
        <taxon>Bacillati</taxon>
        <taxon>Actinomycetota</taxon>
        <taxon>Actinomycetes</taxon>
        <taxon>Micrococcales</taxon>
        <taxon>Microbacteriaceae</taxon>
        <taxon>Microbacterium</taxon>
    </lineage>
</organism>
<evidence type="ECO:0000256" key="1">
    <source>
        <dbReference type="ARBA" id="ARBA00004651"/>
    </source>
</evidence>
<evidence type="ECO:0000256" key="7">
    <source>
        <dbReference type="RuleBase" id="RU363032"/>
    </source>
</evidence>
<dbReference type="STRING" id="993073.AS029_00595"/>
<evidence type="ECO:0000256" key="2">
    <source>
        <dbReference type="ARBA" id="ARBA00022448"/>
    </source>
</evidence>
<comment type="similarity">
    <text evidence="7">Belongs to the binding-protein-dependent transport system permease family.</text>
</comment>
<name>A0A1G6GK04_9MICO</name>
<dbReference type="Pfam" id="PF00528">
    <property type="entry name" value="BPD_transp_1"/>
    <property type="match status" value="1"/>
</dbReference>
<dbReference type="Gene3D" id="1.10.3720.10">
    <property type="entry name" value="MetI-like"/>
    <property type="match status" value="1"/>
</dbReference>
<feature type="region of interest" description="Disordered" evidence="8">
    <location>
        <begin position="1"/>
        <end position="35"/>
    </location>
</feature>
<feature type="transmembrane region" description="Helical" evidence="7">
    <location>
        <begin position="290"/>
        <end position="308"/>
    </location>
</feature>
<dbReference type="SUPFAM" id="SSF161098">
    <property type="entry name" value="MetI-like"/>
    <property type="match status" value="1"/>
</dbReference>
<keyword evidence="10" id="KW-0762">Sugar transport</keyword>
<sequence length="323" mass="35845">MTSTLERPGGAARAARPARPARQASSGRTRTRSSEGRNGRILTYVSMSILAVFFLFPLVFMFVSSLKPDAQILRDINSPAAFLPTGEISLDNYFGVFDRVPVAQFLFNSILVTVLTVGLGLIVNSLAGFALSRLRWKGRVVVLALIIATLIVPFETIAVPMVYWVNQLPTLVMEGGVLKYDFGWLNTYEVQIVPFIANAFSIFLFAQYFSTIPQSLDEAARIDGASWFTIYRRIIVPLSGPAFATVAILTFLPAWNQYLWPLMVVQKEELRPVMVGMQYFFQLNTAWGEVMAYTSLITLPVLIVFLVFQRAFVSSIAASGVKG</sequence>
<dbReference type="RefSeq" id="WP_058230684.1">
    <property type="nucleotide sequence ID" value="NZ_FMYG01000001.1"/>
</dbReference>
<evidence type="ECO:0000256" key="3">
    <source>
        <dbReference type="ARBA" id="ARBA00022475"/>
    </source>
</evidence>
<dbReference type="PANTHER" id="PTHR43744">
    <property type="entry name" value="ABC TRANSPORTER PERMEASE PROTEIN MG189-RELATED-RELATED"/>
    <property type="match status" value="1"/>
</dbReference>
<dbReference type="GO" id="GO:0055085">
    <property type="term" value="P:transmembrane transport"/>
    <property type="evidence" value="ECO:0007669"/>
    <property type="project" value="InterPro"/>
</dbReference>
<feature type="transmembrane region" description="Helical" evidence="7">
    <location>
        <begin position="105"/>
        <end position="129"/>
    </location>
</feature>
<evidence type="ECO:0000256" key="4">
    <source>
        <dbReference type="ARBA" id="ARBA00022692"/>
    </source>
</evidence>
<dbReference type="InterPro" id="IPR035906">
    <property type="entry name" value="MetI-like_sf"/>
</dbReference>
<keyword evidence="5 7" id="KW-1133">Transmembrane helix</keyword>